<feature type="transmembrane region" description="Helical" evidence="1">
    <location>
        <begin position="274"/>
        <end position="297"/>
    </location>
</feature>
<feature type="transmembrane region" description="Helical" evidence="1">
    <location>
        <begin position="48"/>
        <end position="72"/>
    </location>
</feature>
<dbReference type="AlphaFoldDB" id="A0A4U5N4L5"/>
<dbReference type="SUPFAM" id="SSF81321">
    <property type="entry name" value="Family A G protein-coupled receptor-like"/>
    <property type="match status" value="1"/>
</dbReference>
<comment type="caution">
    <text evidence="2">The sequence shown here is derived from an EMBL/GenBank/DDBJ whole genome shotgun (WGS) entry which is preliminary data.</text>
</comment>
<feature type="transmembrane region" description="Helical" evidence="1">
    <location>
        <begin position="118"/>
        <end position="142"/>
    </location>
</feature>
<name>A0A4U5N4L5_STECR</name>
<keyword evidence="1" id="KW-1133">Transmembrane helix</keyword>
<feature type="transmembrane region" description="Helical" evidence="1">
    <location>
        <begin position="246"/>
        <end position="268"/>
    </location>
</feature>
<reference evidence="2 3" key="1">
    <citation type="journal article" date="2015" name="Genome Biol.">
        <title>Comparative genomics of Steinernema reveals deeply conserved gene regulatory networks.</title>
        <authorList>
            <person name="Dillman A.R."/>
            <person name="Macchietto M."/>
            <person name="Porter C.F."/>
            <person name="Rogers A."/>
            <person name="Williams B."/>
            <person name="Antoshechkin I."/>
            <person name="Lee M.M."/>
            <person name="Goodwin Z."/>
            <person name="Lu X."/>
            <person name="Lewis E.E."/>
            <person name="Goodrich-Blair H."/>
            <person name="Stock S.P."/>
            <person name="Adams B.J."/>
            <person name="Sternberg P.W."/>
            <person name="Mortazavi A."/>
        </authorList>
    </citation>
    <scope>NUCLEOTIDE SEQUENCE [LARGE SCALE GENOMIC DNA]</scope>
    <source>
        <strain evidence="2 3">ALL</strain>
    </source>
</reference>
<proteinExistence type="predicted"/>
<keyword evidence="1" id="KW-0812">Transmembrane</keyword>
<evidence type="ECO:0000313" key="3">
    <source>
        <dbReference type="Proteomes" id="UP000298663"/>
    </source>
</evidence>
<evidence type="ECO:0000313" key="2">
    <source>
        <dbReference type="EMBL" id="TKR77143.1"/>
    </source>
</evidence>
<evidence type="ECO:0008006" key="4">
    <source>
        <dbReference type="Google" id="ProtNLM"/>
    </source>
</evidence>
<keyword evidence="1" id="KW-0472">Membrane</keyword>
<sequence length="361" mass="39662">MDSNATSHLNSSSSNITVLICESMKDASICARLRQEQQSADENPFVYFFGYVYLVLSLLVLTPSLLVISILLRPSYLKKPLSQLLAYFFLLVTANTILTGLSASFYSLSHCDFFSCDGMSVVGSLQVGAWTAFFMATSLLLFNRIVVLSSKKMKETLFTGRRTLGWAFLASFFGAQMLIPIDGEPFYHYDSSEAIWNYELVPLGTKHVRFIVINSASIVLNLLLSIIVLLIVRCQGNQQNEKVESSYFVVYLCIPVLLINVDFLVILNVTFPSFALNVALMSILEILLGVLAIICLLKNRAINDAIAGFCCCCRFRKPTSAATVYAPSGNFAPAEGHANHVEIVVTGEGNEGVNGDPMGPH</sequence>
<feature type="transmembrane region" description="Helical" evidence="1">
    <location>
        <begin position="84"/>
        <end position="106"/>
    </location>
</feature>
<reference evidence="2 3" key="2">
    <citation type="journal article" date="2019" name="G3 (Bethesda)">
        <title>Hybrid Assembly of the Genome of the Entomopathogenic Nematode Steinernema carpocapsae Identifies the X-Chromosome.</title>
        <authorList>
            <person name="Serra L."/>
            <person name="Macchietto M."/>
            <person name="Macias-Munoz A."/>
            <person name="McGill C.J."/>
            <person name="Rodriguez I.M."/>
            <person name="Rodriguez B."/>
            <person name="Murad R."/>
            <person name="Mortazavi A."/>
        </authorList>
    </citation>
    <scope>NUCLEOTIDE SEQUENCE [LARGE SCALE GENOMIC DNA]</scope>
    <source>
        <strain evidence="2 3">ALL</strain>
    </source>
</reference>
<gene>
    <name evidence="2" type="ORF">L596_018166</name>
</gene>
<protein>
    <recommendedName>
        <fullName evidence="4">G-protein coupled receptors family 1 profile domain-containing protein</fullName>
    </recommendedName>
</protein>
<feature type="transmembrane region" description="Helical" evidence="1">
    <location>
        <begin position="163"/>
        <end position="181"/>
    </location>
</feature>
<feature type="transmembrane region" description="Helical" evidence="1">
    <location>
        <begin position="210"/>
        <end position="234"/>
    </location>
</feature>
<keyword evidence="3" id="KW-1185">Reference proteome</keyword>
<dbReference type="Proteomes" id="UP000298663">
    <property type="component" value="Unassembled WGS sequence"/>
</dbReference>
<organism evidence="2 3">
    <name type="scientific">Steinernema carpocapsae</name>
    <name type="common">Entomopathogenic nematode</name>
    <dbReference type="NCBI Taxonomy" id="34508"/>
    <lineage>
        <taxon>Eukaryota</taxon>
        <taxon>Metazoa</taxon>
        <taxon>Ecdysozoa</taxon>
        <taxon>Nematoda</taxon>
        <taxon>Chromadorea</taxon>
        <taxon>Rhabditida</taxon>
        <taxon>Tylenchina</taxon>
        <taxon>Panagrolaimomorpha</taxon>
        <taxon>Strongyloidoidea</taxon>
        <taxon>Steinernematidae</taxon>
        <taxon>Steinernema</taxon>
    </lineage>
</organism>
<evidence type="ECO:0000256" key="1">
    <source>
        <dbReference type="SAM" id="Phobius"/>
    </source>
</evidence>
<accession>A0A4U5N4L5</accession>
<dbReference type="EMBL" id="AZBU02000005">
    <property type="protein sequence ID" value="TKR77143.1"/>
    <property type="molecule type" value="Genomic_DNA"/>
</dbReference>